<dbReference type="AlphaFoldDB" id="A0A4U1JPL8"/>
<comment type="caution">
    <text evidence="1">The sequence shown here is derived from an EMBL/GenBank/DDBJ whole genome shotgun (WGS) entry which is preliminary data.</text>
</comment>
<organism evidence="1 2">
    <name type="scientific">Rhodobacter capsulatus</name>
    <name type="common">Rhodopseudomonas capsulata</name>
    <dbReference type="NCBI Taxonomy" id="1061"/>
    <lineage>
        <taxon>Bacteria</taxon>
        <taxon>Pseudomonadati</taxon>
        <taxon>Pseudomonadota</taxon>
        <taxon>Alphaproteobacteria</taxon>
        <taxon>Rhodobacterales</taxon>
        <taxon>Rhodobacter group</taxon>
        <taxon>Rhodobacter</taxon>
    </lineage>
</organism>
<dbReference type="EMBL" id="SWJZ01000050">
    <property type="protein sequence ID" value="TKD17920.1"/>
    <property type="molecule type" value="Genomic_DNA"/>
</dbReference>
<name>A0A4U1JPL8_RHOCA</name>
<gene>
    <name evidence="1" type="ORF">FBT96_12305</name>
</gene>
<evidence type="ECO:0000313" key="2">
    <source>
        <dbReference type="Proteomes" id="UP000310597"/>
    </source>
</evidence>
<evidence type="ECO:0000313" key="1">
    <source>
        <dbReference type="EMBL" id="TKD17920.1"/>
    </source>
</evidence>
<sequence>MSPTSSKLMPVLDGSAAGFRRAAGDLGEAIAVLSGGLPPDQWTRSRLAQALREIQSFLVAEAHAQDGRAAISEDVLLRAAVASMMTHPVSVAMPVALVTEAGHGR</sequence>
<protein>
    <submittedName>
        <fullName evidence="1">Uncharacterized protein</fullName>
    </submittedName>
</protein>
<dbReference type="Proteomes" id="UP000310597">
    <property type="component" value="Unassembled WGS sequence"/>
</dbReference>
<dbReference type="RefSeq" id="WP_136907051.1">
    <property type="nucleotide sequence ID" value="NZ_SWJZ01000050.1"/>
</dbReference>
<dbReference type="OrthoDB" id="7690686at2"/>
<proteinExistence type="predicted"/>
<reference evidence="1 2" key="1">
    <citation type="submission" date="2019-04" db="EMBL/GenBank/DDBJ databases">
        <title>Draft Whole-Genome sequence of the purple photosynthetic bacterium Rhodobacter capsulatus SP108 with an indigenous class A beta-lactamase.</title>
        <authorList>
            <person name="Robertson S."/>
            <person name="Meyer T.E."/>
            <person name="Kyndt J.A."/>
        </authorList>
    </citation>
    <scope>NUCLEOTIDE SEQUENCE [LARGE SCALE GENOMIC DNA]</scope>
    <source>
        <strain evidence="1 2">SP108</strain>
    </source>
</reference>
<accession>A0A4U1JPL8</accession>